<dbReference type="Proteomes" id="UP000828251">
    <property type="component" value="Unassembled WGS sequence"/>
</dbReference>
<protein>
    <submittedName>
        <fullName evidence="1">Uncharacterized protein</fullName>
    </submittedName>
</protein>
<name>A0A9D3U6W0_9ROSI</name>
<gene>
    <name evidence="1" type="ORF">J1N35_043190</name>
</gene>
<accession>A0A9D3U6W0</accession>
<dbReference type="AlphaFoldDB" id="A0A9D3U6W0"/>
<evidence type="ECO:0000313" key="1">
    <source>
        <dbReference type="EMBL" id="KAH1031016.1"/>
    </source>
</evidence>
<evidence type="ECO:0000313" key="2">
    <source>
        <dbReference type="Proteomes" id="UP000828251"/>
    </source>
</evidence>
<dbReference type="EMBL" id="JAIQCV010000013">
    <property type="protein sequence ID" value="KAH1031016.1"/>
    <property type="molecule type" value="Genomic_DNA"/>
</dbReference>
<reference evidence="1 2" key="1">
    <citation type="journal article" date="2021" name="Plant Biotechnol. J.">
        <title>Multi-omics assisted identification of the key and species-specific regulatory components of drought-tolerant mechanisms in Gossypium stocksii.</title>
        <authorList>
            <person name="Yu D."/>
            <person name="Ke L."/>
            <person name="Zhang D."/>
            <person name="Wu Y."/>
            <person name="Sun Y."/>
            <person name="Mei J."/>
            <person name="Sun J."/>
            <person name="Sun Y."/>
        </authorList>
    </citation>
    <scope>NUCLEOTIDE SEQUENCE [LARGE SCALE GENOMIC DNA]</scope>
    <source>
        <strain evidence="2">cv. E1</strain>
        <tissue evidence="1">Leaf</tissue>
    </source>
</reference>
<comment type="caution">
    <text evidence="1">The sequence shown here is derived from an EMBL/GenBank/DDBJ whole genome shotgun (WGS) entry which is preliminary data.</text>
</comment>
<sequence length="63" mass="7490">MNQWSDDNGCEDNEYSYEPLYDSYNKDNNIPKHSDEYLYDLHKIPSCESTEPSNSKNYQKCQT</sequence>
<proteinExistence type="predicted"/>
<keyword evidence="2" id="KW-1185">Reference proteome</keyword>
<organism evidence="1 2">
    <name type="scientific">Gossypium stocksii</name>
    <dbReference type="NCBI Taxonomy" id="47602"/>
    <lineage>
        <taxon>Eukaryota</taxon>
        <taxon>Viridiplantae</taxon>
        <taxon>Streptophyta</taxon>
        <taxon>Embryophyta</taxon>
        <taxon>Tracheophyta</taxon>
        <taxon>Spermatophyta</taxon>
        <taxon>Magnoliopsida</taxon>
        <taxon>eudicotyledons</taxon>
        <taxon>Gunneridae</taxon>
        <taxon>Pentapetalae</taxon>
        <taxon>rosids</taxon>
        <taxon>malvids</taxon>
        <taxon>Malvales</taxon>
        <taxon>Malvaceae</taxon>
        <taxon>Malvoideae</taxon>
        <taxon>Gossypium</taxon>
    </lineage>
</organism>